<protein>
    <submittedName>
        <fullName evidence="1">Cytochrome C</fullName>
    </submittedName>
</protein>
<dbReference type="RefSeq" id="WP_214172434.1">
    <property type="nucleotide sequence ID" value="NZ_JAHCVJ010000006.1"/>
</dbReference>
<gene>
    <name evidence="1" type="ORF">KI809_15235</name>
</gene>
<proteinExistence type="predicted"/>
<evidence type="ECO:0000313" key="1">
    <source>
        <dbReference type="EMBL" id="MBT0665662.1"/>
    </source>
</evidence>
<name>A0AAW4LCQ3_9BACT</name>
<dbReference type="EMBL" id="JAHCVJ010000006">
    <property type="protein sequence ID" value="MBT0665662.1"/>
    <property type="molecule type" value="Genomic_DNA"/>
</dbReference>
<reference evidence="1 2" key="1">
    <citation type="submission" date="2021-05" db="EMBL/GenBank/DDBJ databases">
        <title>The draft genome of Geobacter pelophilus DSM 12255.</title>
        <authorList>
            <person name="Xu Z."/>
            <person name="Masuda Y."/>
            <person name="Itoh H."/>
            <person name="Senoo K."/>
        </authorList>
    </citation>
    <scope>NUCLEOTIDE SEQUENCE [LARGE SCALE GENOMIC DNA]</scope>
    <source>
        <strain evidence="1 2">DSM 12255</strain>
    </source>
</reference>
<dbReference type="Proteomes" id="UP000811899">
    <property type="component" value="Unassembled WGS sequence"/>
</dbReference>
<evidence type="ECO:0000313" key="2">
    <source>
        <dbReference type="Proteomes" id="UP000811899"/>
    </source>
</evidence>
<keyword evidence="2" id="KW-1185">Reference proteome</keyword>
<sequence>MNRVTWIIPAALGFGMLLITACSQMLPASGNLPSSHPEALPQGRPICSECHETTLKDSQKPYTVFDHTPSFVKDHRFAAQAEERTCAICHKQSFCTDCHANHNEIKPSLKMGDRPDRDLVHRGDYMTRHKFEGKLDPASCYRCHGRANNEKCVTCHK</sequence>
<organism evidence="1 2">
    <name type="scientific">Geoanaerobacter pelophilus</name>
    <dbReference type="NCBI Taxonomy" id="60036"/>
    <lineage>
        <taxon>Bacteria</taxon>
        <taxon>Pseudomonadati</taxon>
        <taxon>Thermodesulfobacteriota</taxon>
        <taxon>Desulfuromonadia</taxon>
        <taxon>Geobacterales</taxon>
        <taxon>Geobacteraceae</taxon>
        <taxon>Geoanaerobacter</taxon>
    </lineage>
</organism>
<dbReference type="AlphaFoldDB" id="A0AAW4LCQ3"/>
<comment type="caution">
    <text evidence="1">The sequence shown here is derived from an EMBL/GenBank/DDBJ whole genome shotgun (WGS) entry which is preliminary data.</text>
</comment>
<dbReference type="SUPFAM" id="SSF48695">
    <property type="entry name" value="Multiheme cytochromes"/>
    <property type="match status" value="1"/>
</dbReference>
<dbReference type="InterPro" id="IPR036280">
    <property type="entry name" value="Multihaem_cyt_sf"/>
</dbReference>
<accession>A0AAW4LCQ3</accession>
<dbReference type="PROSITE" id="PS51257">
    <property type="entry name" value="PROKAR_LIPOPROTEIN"/>
    <property type="match status" value="1"/>
</dbReference>